<dbReference type="STRING" id="7176.B0WLU3"/>
<dbReference type="eggNOG" id="ENOG502T9P0">
    <property type="taxonomic scope" value="Eukaryota"/>
</dbReference>
<dbReference type="OrthoDB" id="101791at2759"/>
<dbReference type="Gene3D" id="3.40.1000.30">
    <property type="match status" value="1"/>
</dbReference>
<name>B0WLU3_CULQU</name>
<dbReference type="VEuPathDB" id="VectorBase:CQUJHB004873"/>
<dbReference type="KEGG" id="cqu:CpipJ_CPIJ007561"/>
<dbReference type="VEuPathDB" id="VectorBase:CPIJ007561"/>
<gene>
    <name evidence="2" type="primary">6040235</name>
    <name evidence="1" type="ORF">CpipJ_CPIJ007561</name>
</gene>
<reference evidence="1" key="1">
    <citation type="submission" date="2007-03" db="EMBL/GenBank/DDBJ databases">
        <title>Annotation of Culex pipiens quinquefasciatus.</title>
        <authorList>
            <consortium name="The Broad Institute Genome Sequencing Platform"/>
            <person name="Atkinson P.W."/>
            <person name="Hemingway J."/>
            <person name="Christensen B.M."/>
            <person name="Higgs S."/>
            <person name="Kodira C."/>
            <person name="Hannick L."/>
            <person name="Megy K."/>
            <person name="O'Leary S."/>
            <person name="Pearson M."/>
            <person name="Haas B.J."/>
            <person name="Mauceli E."/>
            <person name="Wortman J.R."/>
            <person name="Lee N.H."/>
            <person name="Guigo R."/>
            <person name="Stanke M."/>
            <person name="Alvarado L."/>
            <person name="Amedeo P."/>
            <person name="Antoine C.H."/>
            <person name="Arensburger P."/>
            <person name="Bidwell S.L."/>
            <person name="Crawford M."/>
            <person name="Camaro F."/>
            <person name="Devon K."/>
            <person name="Engels R."/>
            <person name="Hammond M."/>
            <person name="Howarth C."/>
            <person name="Koehrsen M."/>
            <person name="Lawson D."/>
            <person name="Montgomery P."/>
            <person name="Nene V."/>
            <person name="Nusbaum C."/>
            <person name="Puiu D."/>
            <person name="Romero-Severson J."/>
            <person name="Severson D.W."/>
            <person name="Shumway M."/>
            <person name="Sisk P."/>
            <person name="Stolte C."/>
            <person name="Zeng Q."/>
            <person name="Eisenstadt E."/>
            <person name="Fraser-Liggett C."/>
            <person name="Strausberg R."/>
            <person name="Galagan J."/>
            <person name="Birren B."/>
            <person name="Collins F.H."/>
        </authorList>
    </citation>
    <scope>NUCLEOTIDE SEQUENCE [LARGE SCALE GENOMIC DNA]</scope>
    <source>
        <strain evidence="1">JHB</strain>
    </source>
</reference>
<protein>
    <recommendedName>
        <fullName evidence="4">F-box domain-containing protein</fullName>
    </recommendedName>
</protein>
<dbReference type="InParanoid" id="B0WLU3"/>
<evidence type="ECO:0000313" key="3">
    <source>
        <dbReference type="Proteomes" id="UP000002320"/>
    </source>
</evidence>
<dbReference type="EMBL" id="DS231990">
    <property type="protein sequence ID" value="EDS30671.1"/>
    <property type="molecule type" value="Genomic_DNA"/>
</dbReference>
<dbReference type="Proteomes" id="UP000002320">
    <property type="component" value="Unassembled WGS sequence"/>
</dbReference>
<organism>
    <name type="scientific">Culex quinquefasciatus</name>
    <name type="common">Southern house mosquito</name>
    <name type="synonym">Culex pungens</name>
    <dbReference type="NCBI Taxonomy" id="7176"/>
    <lineage>
        <taxon>Eukaryota</taxon>
        <taxon>Metazoa</taxon>
        <taxon>Ecdysozoa</taxon>
        <taxon>Arthropoda</taxon>
        <taxon>Hexapoda</taxon>
        <taxon>Insecta</taxon>
        <taxon>Pterygota</taxon>
        <taxon>Neoptera</taxon>
        <taxon>Endopterygota</taxon>
        <taxon>Diptera</taxon>
        <taxon>Nematocera</taxon>
        <taxon>Culicoidea</taxon>
        <taxon>Culicidae</taxon>
        <taxon>Culicinae</taxon>
        <taxon>Culicini</taxon>
        <taxon>Culex</taxon>
        <taxon>Culex</taxon>
    </lineage>
</organism>
<dbReference type="AlphaFoldDB" id="B0WLU3"/>
<sequence length="299" mass="33771">MEPGSSGQGVAEAAEHSYQIHNLETVTEEEDNFKEWPLLVEDSTKSQLSRPLTRLLQQLDRQVQPQRELTTFDVLFTIAYCVGLEAGYVPVGHKLTSNQPLSRYASFDRRILTIFSTIIPSNFYNRESRSYRLDLTLNSDDQQRCSLVGIKSGDFLCLTLTILNRTDLPGRSLFLPVSRFVPLLNFHKLPLSCLNLLELSHKLKNGLFTPVRDDLCQDADAALYPSLYGLPDEVLALLVRRYLGRKDRARLGATCGRLRELGKSPHEGILVPLMHGISLSENNSPLTLRRDSEGVNFRQ</sequence>
<reference evidence="2" key="2">
    <citation type="submission" date="2020-05" db="UniProtKB">
        <authorList>
            <consortium name="EnsemblMetazoa"/>
        </authorList>
    </citation>
    <scope>IDENTIFICATION</scope>
    <source>
        <strain evidence="2">JHB</strain>
    </source>
</reference>
<evidence type="ECO:0000313" key="2">
    <source>
        <dbReference type="EnsemblMetazoa" id="CPIJ007561-PA"/>
    </source>
</evidence>
<evidence type="ECO:0000313" key="1">
    <source>
        <dbReference type="EMBL" id="EDS30671.1"/>
    </source>
</evidence>
<accession>B0WLU3</accession>
<dbReference type="FunCoup" id="B0WLU3">
    <property type="interactions" value="9"/>
</dbReference>
<dbReference type="EnsemblMetazoa" id="CPIJ007561-RA">
    <property type="protein sequence ID" value="CPIJ007561-PA"/>
    <property type="gene ID" value="CPIJ007561"/>
</dbReference>
<evidence type="ECO:0008006" key="4">
    <source>
        <dbReference type="Google" id="ProtNLM"/>
    </source>
</evidence>
<dbReference type="OMA" id="GHRIVYM"/>
<dbReference type="HOGENOM" id="CLU_970483_0_0_1"/>
<proteinExistence type="predicted"/>
<keyword evidence="3" id="KW-1185">Reference proteome</keyword>